<dbReference type="GO" id="GO:0032259">
    <property type="term" value="P:methylation"/>
    <property type="evidence" value="ECO:0007669"/>
    <property type="project" value="UniProtKB-KW"/>
</dbReference>
<sequence length="188" mass="21087">MMKSYQITEWCHEIIKSQVQREGIYIDATMGNGYDTAFFCELAGEKGKVFAFDIQELAVERTGKLLEQRGLTARAQLILDSHANMEQYMGGEKADCICFNFGYLPGGDHAMATNPDTSLIAIRAGLDILKEGGLMSLCIYSGGDTGFEERDAILEELRQLDSRRYLVIVNSYYNRGNHPPIPVFILKK</sequence>
<keyword evidence="1" id="KW-0808">Transferase</keyword>
<dbReference type="PANTHER" id="PTHR35276">
    <property type="entry name" value="S-ADENOSYL-L-METHIONINE-DEPENDENT METHYLTRANSFERASES SUPERFAMILY PROTEIN"/>
    <property type="match status" value="1"/>
</dbReference>
<dbReference type="GO" id="GO:0008168">
    <property type="term" value="F:methyltransferase activity"/>
    <property type="evidence" value="ECO:0007669"/>
    <property type="project" value="UniProtKB-KW"/>
</dbReference>
<evidence type="ECO:0000313" key="1">
    <source>
        <dbReference type="EMBL" id="SHF24843.1"/>
    </source>
</evidence>
<dbReference type="AlphaFoldDB" id="A0A1M5A3I0"/>
<name>A0A1M5A3I0_9CLOT</name>
<dbReference type="Proteomes" id="UP000184245">
    <property type="component" value="Unassembled WGS sequence"/>
</dbReference>
<keyword evidence="1" id="KW-0489">Methyltransferase</keyword>
<dbReference type="RefSeq" id="WP_341443462.1">
    <property type="nucleotide sequence ID" value="NZ_FQVI01000018.1"/>
</dbReference>
<reference evidence="1 2" key="1">
    <citation type="submission" date="2016-11" db="EMBL/GenBank/DDBJ databases">
        <authorList>
            <person name="Jaros S."/>
            <person name="Januszkiewicz K."/>
            <person name="Wedrychowicz H."/>
        </authorList>
    </citation>
    <scope>NUCLEOTIDE SEQUENCE [LARGE SCALE GENOMIC DNA]</scope>
    <source>
        <strain evidence="1 2">DSM 17459</strain>
    </source>
</reference>
<organism evidence="1 2">
    <name type="scientific">Lactonifactor longoviformis DSM 17459</name>
    <dbReference type="NCBI Taxonomy" id="1122155"/>
    <lineage>
        <taxon>Bacteria</taxon>
        <taxon>Bacillati</taxon>
        <taxon>Bacillota</taxon>
        <taxon>Clostridia</taxon>
        <taxon>Eubacteriales</taxon>
        <taxon>Clostridiaceae</taxon>
        <taxon>Lactonifactor</taxon>
    </lineage>
</organism>
<gene>
    <name evidence="1" type="ORF">SAMN02745158_03015</name>
</gene>
<keyword evidence="2" id="KW-1185">Reference proteome</keyword>
<dbReference type="SUPFAM" id="SSF53335">
    <property type="entry name" value="S-adenosyl-L-methionine-dependent methyltransferases"/>
    <property type="match status" value="1"/>
</dbReference>
<dbReference type="EMBL" id="FQVI01000018">
    <property type="protein sequence ID" value="SHF24843.1"/>
    <property type="molecule type" value="Genomic_DNA"/>
</dbReference>
<dbReference type="Gene3D" id="3.40.50.150">
    <property type="entry name" value="Vaccinia Virus protein VP39"/>
    <property type="match status" value="1"/>
</dbReference>
<dbReference type="InterPro" id="IPR029063">
    <property type="entry name" value="SAM-dependent_MTases_sf"/>
</dbReference>
<protein>
    <submittedName>
        <fullName evidence="1">Putative rRNA methylase</fullName>
    </submittedName>
</protein>
<evidence type="ECO:0000313" key="2">
    <source>
        <dbReference type="Proteomes" id="UP000184245"/>
    </source>
</evidence>
<accession>A0A1M5A3I0</accession>
<proteinExistence type="predicted"/>
<dbReference type="Pfam" id="PF06962">
    <property type="entry name" value="rRNA_methylase"/>
    <property type="match status" value="1"/>
</dbReference>
<dbReference type="PANTHER" id="PTHR35276:SF1">
    <property type="entry name" value="TRNA (MNM(5)S(2)U34)-METHYLTRANSFERASE, CHLOROPLASTIC"/>
    <property type="match status" value="1"/>
</dbReference>
<dbReference type="STRING" id="1122155.SAMN02745158_03015"/>
<dbReference type="InterPro" id="IPR010719">
    <property type="entry name" value="MnmM_MeTrfase"/>
</dbReference>